<dbReference type="PROSITE" id="PS50850">
    <property type="entry name" value="MFS"/>
    <property type="match status" value="1"/>
</dbReference>
<dbReference type="Pfam" id="PF07690">
    <property type="entry name" value="MFS_1"/>
    <property type="match status" value="1"/>
</dbReference>
<feature type="transmembrane region" description="Helical" evidence="6">
    <location>
        <begin position="347"/>
        <end position="371"/>
    </location>
</feature>
<dbReference type="InterPro" id="IPR011701">
    <property type="entry name" value="MFS"/>
</dbReference>
<dbReference type="Proteomes" id="UP001597214">
    <property type="component" value="Unassembled WGS sequence"/>
</dbReference>
<protein>
    <submittedName>
        <fullName evidence="8">MFS transporter</fullName>
    </submittedName>
</protein>
<evidence type="ECO:0000259" key="7">
    <source>
        <dbReference type="PROSITE" id="PS50850"/>
    </source>
</evidence>
<feature type="transmembrane region" description="Helical" evidence="6">
    <location>
        <begin position="77"/>
        <end position="100"/>
    </location>
</feature>
<dbReference type="EMBL" id="JBHUEM010000020">
    <property type="protein sequence ID" value="MFD1737340.1"/>
    <property type="molecule type" value="Genomic_DNA"/>
</dbReference>
<evidence type="ECO:0000256" key="5">
    <source>
        <dbReference type="ARBA" id="ARBA00023136"/>
    </source>
</evidence>
<dbReference type="SUPFAM" id="SSF103473">
    <property type="entry name" value="MFS general substrate transporter"/>
    <property type="match status" value="1"/>
</dbReference>
<evidence type="ECO:0000256" key="4">
    <source>
        <dbReference type="ARBA" id="ARBA00022989"/>
    </source>
</evidence>
<dbReference type="PANTHER" id="PTHR23537">
    <property type="match status" value="1"/>
</dbReference>
<keyword evidence="9" id="KW-1185">Reference proteome</keyword>
<feature type="transmembrane region" description="Helical" evidence="6">
    <location>
        <begin position="170"/>
        <end position="188"/>
    </location>
</feature>
<gene>
    <name evidence="8" type="ORF">ACFSCX_12320</name>
</gene>
<keyword evidence="3 6" id="KW-0812">Transmembrane</keyword>
<dbReference type="InterPro" id="IPR020846">
    <property type="entry name" value="MFS_dom"/>
</dbReference>
<feature type="transmembrane region" description="Helical" evidence="6">
    <location>
        <begin position="229"/>
        <end position="250"/>
    </location>
</feature>
<feature type="transmembrane region" description="Helical" evidence="6">
    <location>
        <begin position="377"/>
        <end position="398"/>
    </location>
</feature>
<organism evidence="8 9">
    <name type="scientific">Bacillus salitolerans</name>
    <dbReference type="NCBI Taxonomy" id="1437434"/>
    <lineage>
        <taxon>Bacteria</taxon>
        <taxon>Bacillati</taxon>
        <taxon>Bacillota</taxon>
        <taxon>Bacilli</taxon>
        <taxon>Bacillales</taxon>
        <taxon>Bacillaceae</taxon>
        <taxon>Bacillus</taxon>
    </lineage>
</organism>
<feature type="domain" description="Major facilitator superfamily (MFS) profile" evidence="7">
    <location>
        <begin position="9"/>
        <end position="403"/>
    </location>
</feature>
<keyword evidence="2" id="KW-0813">Transport</keyword>
<sequence length="419" mass="45715">MSQKARMILTLLLLTLCLLGSLGFGRFSFGAILPFMKDDLMFTYTQTGFVASSIFFGYLLSAFFSGYFVLRFTAKVVIIASLCLASLGMSLLAMSSHFWISFFGSLIMGIGSGGANIPALGVVAKWFAPKKRGLAMGIVNSGSGLGIVFSGVFVPVMIGIDTVNGWRFSWIVLACLILLIAILVLAFLKKHPQEVGIHSNGEERNQTSDHTFLATSSVYKNSIVWHIGFTYFLWGFSYLVFSTFIVDYLMNDIGFTKGVAGQYFAIGGFISIFSGFIWGAISDKIGRIQALTIVYGYQCILLLLMSLTYHPTLLLVEVILYGIALWAVPTITVTSVSEYVEPALAPIALGFLTLFFGVGQFFSPIVTGILIDQTNSYYSAFVASAIAVCVGCFASWALSMRLSRKSERVISSNINRVDN</sequence>
<evidence type="ECO:0000256" key="3">
    <source>
        <dbReference type="ARBA" id="ARBA00022692"/>
    </source>
</evidence>
<name>A0ABW4LQB0_9BACI</name>
<keyword evidence="5 6" id="KW-0472">Membrane</keyword>
<evidence type="ECO:0000313" key="8">
    <source>
        <dbReference type="EMBL" id="MFD1737340.1"/>
    </source>
</evidence>
<dbReference type="RefSeq" id="WP_377928545.1">
    <property type="nucleotide sequence ID" value="NZ_JBHUEM010000020.1"/>
</dbReference>
<feature type="transmembrane region" description="Helical" evidence="6">
    <location>
        <begin position="134"/>
        <end position="158"/>
    </location>
</feature>
<dbReference type="Gene3D" id="1.20.1250.20">
    <property type="entry name" value="MFS general substrate transporter like domains"/>
    <property type="match status" value="2"/>
</dbReference>
<dbReference type="InterPro" id="IPR036259">
    <property type="entry name" value="MFS_trans_sf"/>
</dbReference>
<feature type="transmembrane region" description="Helical" evidence="6">
    <location>
        <begin position="262"/>
        <end position="281"/>
    </location>
</feature>
<feature type="transmembrane region" description="Helical" evidence="6">
    <location>
        <begin position="318"/>
        <end position="340"/>
    </location>
</feature>
<dbReference type="InterPro" id="IPR010645">
    <property type="entry name" value="MFS_4"/>
</dbReference>
<accession>A0ABW4LQB0</accession>
<keyword evidence="4 6" id="KW-1133">Transmembrane helix</keyword>
<evidence type="ECO:0000256" key="6">
    <source>
        <dbReference type="SAM" id="Phobius"/>
    </source>
</evidence>
<dbReference type="PANTHER" id="PTHR23537:SF1">
    <property type="entry name" value="SUGAR TRANSPORTER"/>
    <property type="match status" value="1"/>
</dbReference>
<proteinExistence type="predicted"/>
<comment type="subcellular location">
    <subcellularLocation>
        <location evidence="1">Cell membrane</location>
        <topology evidence="1">Multi-pass membrane protein</topology>
    </subcellularLocation>
</comment>
<evidence type="ECO:0000256" key="1">
    <source>
        <dbReference type="ARBA" id="ARBA00004651"/>
    </source>
</evidence>
<feature type="transmembrane region" description="Helical" evidence="6">
    <location>
        <begin position="106"/>
        <end position="127"/>
    </location>
</feature>
<evidence type="ECO:0000256" key="2">
    <source>
        <dbReference type="ARBA" id="ARBA00022448"/>
    </source>
</evidence>
<feature type="transmembrane region" description="Helical" evidence="6">
    <location>
        <begin position="49"/>
        <end position="70"/>
    </location>
</feature>
<evidence type="ECO:0000313" key="9">
    <source>
        <dbReference type="Proteomes" id="UP001597214"/>
    </source>
</evidence>
<feature type="transmembrane region" description="Helical" evidence="6">
    <location>
        <begin position="293"/>
        <end position="312"/>
    </location>
</feature>
<comment type="caution">
    <text evidence="8">The sequence shown here is derived from an EMBL/GenBank/DDBJ whole genome shotgun (WGS) entry which is preliminary data.</text>
</comment>
<reference evidence="9" key="1">
    <citation type="journal article" date="2019" name="Int. J. Syst. Evol. Microbiol.">
        <title>The Global Catalogue of Microorganisms (GCM) 10K type strain sequencing project: providing services to taxonomists for standard genome sequencing and annotation.</title>
        <authorList>
            <consortium name="The Broad Institute Genomics Platform"/>
            <consortium name="The Broad Institute Genome Sequencing Center for Infectious Disease"/>
            <person name="Wu L."/>
            <person name="Ma J."/>
        </authorList>
    </citation>
    <scope>NUCLEOTIDE SEQUENCE [LARGE SCALE GENOMIC DNA]</scope>
    <source>
        <strain evidence="9">CCUG 49339</strain>
    </source>
</reference>